<reference evidence="2" key="1">
    <citation type="journal article" date="2017" name="Ticks Tick Borne Dis.">
        <title>An insight into the sialome of Hyalomma excavatum.</title>
        <authorList>
            <person name="Ribeiro J.M."/>
            <person name="Slovak M."/>
            <person name="Francischetti I.M."/>
        </authorList>
    </citation>
    <scope>NUCLEOTIDE SEQUENCE</scope>
    <source>
        <strain evidence="2">Samish</strain>
        <tissue evidence="2">Salivary glands</tissue>
    </source>
</reference>
<feature type="chain" id="PRO_5007283842" description="Lipocalin" evidence="1">
    <location>
        <begin position="17"/>
        <end position="215"/>
    </location>
</feature>
<protein>
    <recommendedName>
        <fullName evidence="3">Lipocalin</fullName>
    </recommendedName>
</protein>
<feature type="non-terminal residue" evidence="2">
    <location>
        <position position="215"/>
    </location>
</feature>
<proteinExistence type="evidence at transcript level"/>
<dbReference type="GO" id="GO:0030682">
    <property type="term" value="P:symbiont-mediated perturbation of host defenses"/>
    <property type="evidence" value="ECO:0007669"/>
    <property type="project" value="InterPro"/>
</dbReference>
<dbReference type="EMBL" id="GEFH01002785">
    <property type="protein sequence ID" value="JAP65796.1"/>
    <property type="molecule type" value="mRNA"/>
</dbReference>
<keyword evidence="1" id="KW-0732">Signal</keyword>
<dbReference type="Gene3D" id="2.40.128.20">
    <property type="match status" value="1"/>
</dbReference>
<dbReference type="GO" id="GO:0043176">
    <property type="term" value="F:amine binding"/>
    <property type="evidence" value="ECO:0007669"/>
    <property type="project" value="InterPro"/>
</dbReference>
<dbReference type="InterPro" id="IPR002970">
    <property type="entry name" value="Tick_his-bd"/>
</dbReference>
<dbReference type="InterPro" id="IPR012674">
    <property type="entry name" value="Calycin"/>
</dbReference>
<sequence>MRLLFHILFLGVAVCANDDQEKRPFWADEEKFGEVQDAWQVIRRTKNSTRHLVKATYHNNNVWGRNFSCVYITVRDLYEGNMSSLAKIAYHNENFSYLHHSDELMSAIKMFNYMNTSNGIMYRTLGNESKTFNDTLVYSDGKDCEVFYTSEAIDSDGNKTEGYGLWVVEQKLYQIPPVCELLFRCLTEGMETYTMWNASCDRGPPRTTTPQYETV</sequence>
<accession>A0A131XJC7</accession>
<evidence type="ECO:0000313" key="2">
    <source>
        <dbReference type="EMBL" id="JAP65796.1"/>
    </source>
</evidence>
<name>A0A131XJC7_9ACAR</name>
<evidence type="ECO:0000256" key="1">
    <source>
        <dbReference type="SAM" id="SignalP"/>
    </source>
</evidence>
<feature type="signal peptide" evidence="1">
    <location>
        <begin position="1"/>
        <end position="16"/>
    </location>
</feature>
<dbReference type="Pfam" id="PF02098">
    <property type="entry name" value="His_binding"/>
    <property type="match status" value="1"/>
</dbReference>
<dbReference type="AlphaFoldDB" id="A0A131XJC7"/>
<dbReference type="PRINTS" id="PR01220">
    <property type="entry name" value="HISBINDING"/>
</dbReference>
<evidence type="ECO:0008006" key="3">
    <source>
        <dbReference type="Google" id="ProtNLM"/>
    </source>
</evidence>
<dbReference type="SUPFAM" id="SSF50814">
    <property type="entry name" value="Lipocalins"/>
    <property type="match status" value="1"/>
</dbReference>
<organism evidence="2">
    <name type="scientific">Hyalomma excavatum</name>
    <dbReference type="NCBI Taxonomy" id="257692"/>
    <lineage>
        <taxon>Eukaryota</taxon>
        <taxon>Metazoa</taxon>
        <taxon>Ecdysozoa</taxon>
        <taxon>Arthropoda</taxon>
        <taxon>Chelicerata</taxon>
        <taxon>Arachnida</taxon>
        <taxon>Acari</taxon>
        <taxon>Parasitiformes</taxon>
        <taxon>Ixodida</taxon>
        <taxon>Ixodoidea</taxon>
        <taxon>Ixodidae</taxon>
        <taxon>Hyalomminae</taxon>
        <taxon>Hyalomma</taxon>
    </lineage>
</organism>